<reference evidence="3" key="1">
    <citation type="submission" date="2016-10" db="EMBL/GenBank/DDBJ databases">
        <authorList>
            <person name="Varghese N."/>
            <person name="Submissions S."/>
        </authorList>
    </citation>
    <scope>NUCLEOTIDE SEQUENCE [LARGE SCALE GENOMIC DNA]</scope>
    <source>
        <strain evidence="3">DSM 17071</strain>
    </source>
</reference>
<evidence type="ECO:0000313" key="3">
    <source>
        <dbReference type="Proteomes" id="UP000198869"/>
    </source>
</evidence>
<protein>
    <submittedName>
        <fullName evidence="2">Glycosyltransferase involved in cell wall bisynthesis</fullName>
    </submittedName>
</protein>
<dbReference type="PANTHER" id="PTHR22916:SF3">
    <property type="entry name" value="UDP-GLCNAC:BETAGAL BETA-1,3-N-ACETYLGLUCOSAMINYLTRANSFERASE-LIKE PROTEIN 1"/>
    <property type="match status" value="1"/>
</dbReference>
<sequence length="272" mass="32446">MKFSILIAHYNNATFFKDCFHSIIKQTYHNFEVIIVDDCSKESEKQAIKRLIANDERFFFYKNENNKGVGYTKKKCAELATGDILGFLDPDDALVPDALEESIEVFKNKNIIAAYSQFYICSSDLIPQKLFANSRKVKNKQKKFLNLDFEVNHFFTFRKTEYEKTDKINEHLTSSVDQDLYLKLYEEGDFHFIKKGLYLYRIHENGISQNKNNKENLYKNWHLVLYDALKRRELRKIFNKNIDEIKNLPSYLYKKRNTLFFKIIRKSYNIIP</sequence>
<dbReference type="CDD" id="cd00761">
    <property type="entry name" value="Glyco_tranf_GTA_type"/>
    <property type="match status" value="1"/>
</dbReference>
<gene>
    <name evidence="2" type="ORF">SAMN05421846_103276</name>
</gene>
<feature type="domain" description="Glycosyltransferase 2-like" evidence="1">
    <location>
        <begin position="4"/>
        <end position="160"/>
    </location>
</feature>
<name>A0A1G8H6J9_9FLAO</name>
<dbReference type="Pfam" id="PF00535">
    <property type="entry name" value="Glycos_transf_2"/>
    <property type="match status" value="1"/>
</dbReference>
<dbReference type="STRING" id="311334.SAMN05421846_103276"/>
<dbReference type="RefSeq" id="WP_089856398.1">
    <property type="nucleotide sequence ID" value="NZ_FNDW01000003.1"/>
</dbReference>
<dbReference type="SUPFAM" id="SSF53448">
    <property type="entry name" value="Nucleotide-diphospho-sugar transferases"/>
    <property type="match status" value="1"/>
</dbReference>
<dbReference type="InterPro" id="IPR029044">
    <property type="entry name" value="Nucleotide-diphossugar_trans"/>
</dbReference>
<dbReference type="Gene3D" id="3.90.550.10">
    <property type="entry name" value="Spore Coat Polysaccharide Biosynthesis Protein SpsA, Chain A"/>
    <property type="match status" value="1"/>
</dbReference>
<proteinExistence type="predicted"/>
<dbReference type="GO" id="GO:0016758">
    <property type="term" value="F:hexosyltransferase activity"/>
    <property type="evidence" value="ECO:0007669"/>
    <property type="project" value="UniProtKB-ARBA"/>
</dbReference>
<accession>A0A1G8H6J9</accession>
<dbReference type="EMBL" id="FNDW01000003">
    <property type="protein sequence ID" value="SDI02304.1"/>
    <property type="molecule type" value="Genomic_DNA"/>
</dbReference>
<dbReference type="AlphaFoldDB" id="A0A1G8H6J9"/>
<dbReference type="OrthoDB" id="635429at2"/>
<evidence type="ECO:0000313" key="2">
    <source>
        <dbReference type="EMBL" id="SDI02304.1"/>
    </source>
</evidence>
<keyword evidence="3" id="KW-1185">Reference proteome</keyword>
<keyword evidence="2" id="KW-0808">Transferase</keyword>
<evidence type="ECO:0000259" key="1">
    <source>
        <dbReference type="Pfam" id="PF00535"/>
    </source>
</evidence>
<dbReference type="PANTHER" id="PTHR22916">
    <property type="entry name" value="GLYCOSYLTRANSFERASE"/>
    <property type="match status" value="1"/>
</dbReference>
<dbReference type="InterPro" id="IPR001173">
    <property type="entry name" value="Glyco_trans_2-like"/>
</dbReference>
<organism evidence="2 3">
    <name type="scientific">Chryseobacterium taeanense</name>
    <dbReference type="NCBI Taxonomy" id="311334"/>
    <lineage>
        <taxon>Bacteria</taxon>
        <taxon>Pseudomonadati</taxon>
        <taxon>Bacteroidota</taxon>
        <taxon>Flavobacteriia</taxon>
        <taxon>Flavobacteriales</taxon>
        <taxon>Weeksellaceae</taxon>
        <taxon>Chryseobacterium group</taxon>
        <taxon>Chryseobacterium</taxon>
    </lineage>
</organism>
<dbReference type="Proteomes" id="UP000198869">
    <property type="component" value="Unassembled WGS sequence"/>
</dbReference>